<comment type="caution">
    <text evidence="2">The sequence shown here is derived from an EMBL/GenBank/DDBJ whole genome shotgun (WGS) entry which is preliminary data.</text>
</comment>
<sequence length="276" mass="30987">MEVIKKKLNYQEDYSRRNNIRIDGLEEDPSENWEIIQDKVQRLAREKLDSRLATALPAPAPAAGISAPSASAVVTLGEYLTAAGGSGVGAVGGHGLEREERPRRAAAKKKGGGNSGNNNYKNYRIRNRQQQSRQRATRTRQQQEGYYHPPTAQYRSSLSSHHPAGQNSSIHIRPAKQHRPPAPPRRRGEETVCSYCSRRGHTIKDCKTRAAEQRQEHLLRRVIAEVRQPTPSFPSPPPGFSNIVPQPPLWGQTPGWQWAPNLPYLNNHANQQQQLR</sequence>
<dbReference type="SUPFAM" id="SSF57756">
    <property type="entry name" value="Retrovirus zinc finger-like domains"/>
    <property type="match status" value="1"/>
</dbReference>
<organism evidence="2 3">
    <name type="scientific">Petrolisthes manimaculis</name>
    <dbReference type="NCBI Taxonomy" id="1843537"/>
    <lineage>
        <taxon>Eukaryota</taxon>
        <taxon>Metazoa</taxon>
        <taxon>Ecdysozoa</taxon>
        <taxon>Arthropoda</taxon>
        <taxon>Crustacea</taxon>
        <taxon>Multicrustacea</taxon>
        <taxon>Malacostraca</taxon>
        <taxon>Eumalacostraca</taxon>
        <taxon>Eucarida</taxon>
        <taxon>Decapoda</taxon>
        <taxon>Pleocyemata</taxon>
        <taxon>Anomura</taxon>
        <taxon>Galatheoidea</taxon>
        <taxon>Porcellanidae</taxon>
        <taxon>Petrolisthes</taxon>
    </lineage>
</organism>
<reference evidence="2" key="1">
    <citation type="submission" date="2023-11" db="EMBL/GenBank/DDBJ databases">
        <title>Genome assemblies of two species of porcelain crab, Petrolisthes cinctipes and Petrolisthes manimaculis (Anomura: Porcellanidae).</title>
        <authorList>
            <person name="Angst P."/>
        </authorList>
    </citation>
    <scope>NUCLEOTIDE SEQUENCE</scope>
    <source>
        <strain evidence="2">PB745_02</strain>
        <tissue evidence="2">Gill</tissue>
    </source>
</reference>
<feature type="region of interest" description="Disordered" evidence="1">
    <location>
        <begin position="84"/>
        <end position="190"/>
    </location>
</feature>
<dbReference type="InterPro" id="IPR036875">
    <property type="entry name" value="Znf_CCHC_sf"/>
</dbReference>
<feature type="compositionally biased region" description="Gly residues" evidence="1">
    <location>
        <begin position="84"/>
        <end position="94"/>
    </location>
</feature>
<dbReference type="EMBL" id="JAWZYT010000517">
    <property type="protein sequence ID" value="KAK4322450.1"/>
    <property type="molecule type" value="Genomic_DNA"/>
</dbReference>
<protein>
    <recommendedName>
        <fullName evidence="4">CCHC-type domain-containing protein</fullName>
    </recommendedName>
</protein>
<gene>
    <name evidence="2" type="ORF">Pmani_006790</name>
</gene>
<evidence type="ECO:0000256" key="1">
    <source>
        <dbReference type="SAM" id="MobiDB-lite"/>
    </source>
</evidence>
<accession>A0AAE1QA85</accession>
<dbReference type="GO" id="GO:0003676">
    <property type="term" value="F:nucleic acid binding"/>
    <property type="evidence" value="ECO:0007669"/>
    <property type="project" value="InterPro"/>
</dbReference>
<evidence type="ECO:0000313" key="3">
    <source>
        <dbReference type="Proteomes" id="UP001292094"/>
    </source>
</evidence>
<dbReference type="AlphaFoldDB" id="A0AAE1QA85"/>
<dbReference type="Proteomes" id="UP001292094">
    <property type="component" value="Unassembled WGS sequence"/>
</dbReference>
<name>A0AAE1QA85_9EUCA</name>
<evidence type="ECO:0000313" key="2">
    <source>
        <dbReference type="EMBL" id="KAK4322450.1"/>
    </source>
</evidence>
<evidence type="ECO:0008006" key="4">
    <source>
        <dbReference type="Google" id="ProtNLM"/>
    </source>
</evidence>
<proteinExistence type="predicted"/>
<dbReference type="GO" id="GO:0008270">
    <property type="term" value="F:zinc ion binding"/>
    <property type="evidence" value="ECO:0007669"/>
    <property type="project" value="InterPro"/>
</dbReference>
<feature type="compositionally biased region" description="Polar residues" evidence="1">
    <location>
        <begin position="153"/>
        <end position="170"/>
    </location>
</feature>
<feature type="compositionally biased region" description="Low complexity" evidence="1">
    <location>
        <begin position="116"/>
        <end position="143"/>
    </location>
</feature>
<keyword evidence="3" id="KW-1185">Reference proteome</keyword>